<dbReference type="Pfam" id="PF20655">
    <property type="entry name" value="Vps52_C"/>
    <property type="match status" value="1"/>
</dbReference>
<evidence type="ECO:0000259" key="7">
    <source>
        <dbReference type="Pfam" id="PF04129"/>
    </source>
</evidence>
<evidence type="ECO:0000256" key="5">
    <source>
        <dbReference type="ARBA" id="ARBA00023034"/>
    </source>
</evidence>
<keyword evidence="4" id="KW-0653">Protein transport</keyword>
<reference evidence="9" key="1">
    <citation type="submission" date="2021-05" db="EMBL/GenBank/DDBJ databases">
        <title>A free-living protist that lacks canonical eukaryotic 1 DNA replication and segregation systems.</title>
        <authorList>
            <person name="Salas-Leiva D.E."/>
            <person name="Tromer E.C."/>
            <person name="Curtis B.A."/>
            <person name="Jerlstrom-Hultqvist J."/>
            <person name="Kolisko M."/>
            <person name="Yi Z."/>
            <person name="Salas-Leiva J.S."/>
            <person name="Gallot-Lavallee L."/>
            <person name="Kops G.J.P.L."/>
            <person name="Archibald J.M."/>
            <person name="Simpson A.G.B."/>
            <person name="Roger A.J."/>
        </authorList>
    </citation>
    <scope>NUCLEOTIDE SEQUENCE</scope>
    <source>
        <strain evidence="9">BICM</strain>
    </source>
</reference>
<comment type="similarity">
    <text evidence="2">Belongs to the VPS52 family.</text>
</comment>
<dbReference type="Proteomes" id="UP000717585">
    <property type="component" value="Unassembled WGS sequence"/>
</dbReference>
<dbReference type="OrthoDB" id="19482at2759"/>
<proteinExistence type="inferred from homology"/>
<name>A0A8J6EB64_9EUKA</name>
<evidence type="ECO:0000256" key="1">
    <source>
        <dbReference type="ARBA" id="ARBA00004601"/>
    </source>
</evidence>
<dbReference type="Pfam" id="PF04129">
    <property type="entry name" value="Vps52_CC"/>
    <property type="match status" value="1"/>
</dbReference>
<comment type="caution">
    <text evidence="9">The sequence shown here is derived from an EMBL/GenBank/DDBJ whole genome shotgun (WGS) entry which is preliminary data.</text>
</comment>
<evidence type="ECO:0000259" key="8">
    <source>
        <dbReference type="Pfam" id="PF20655"/>
    </source>
</evidence>
<keyword evidence="3" id="KW-0813">Transport</keyword>
<dbReference type="EMBL" id="JAHDYR010000006">
    <property type="protein sequence ID" value="KAG9396385.1"/>
    <property type="molecule type" value="Genomic_DNA"/>
</dbReference>
<feature type="region of interest" description="Disordered" evidence="6">
    <location>
        <begin position="221"/>
        <end position="241"/>
    </location>
</feature>
<evidence type="ECO:0000256" key="4">
    <source>
        <dbReference type="ARBA" id="ARBA00022927"/>
    </source>
</evidence>
<organism evidence="9 10">
    <name type="scientific">Carpediemonas membranifera</name>
    <dbReference type="NCBI Taxonomy" id="201153"/>
    <lineage>
        <taxon>Eukaryota</taxon>
        <taxon>Metamonada</taxon>
        <taxon>Carpediemonas-like organisms</taxon>
        <taxon>Carpediemonas</taxon>
    </lineage>
</organism>
<dbReference type="GO" id="GO:0006896">
    <property type="term" value="P:Golgi to vacuole transport"/>
    <property type="evidence" value="ECO:0007669"/>
    <property type="project" value="TreeGrafter"/>
</dbReference>
<evidence type="ECO:0000256" key="6">
    <source>
        <dbReference type="SAM" id="MobiDB-lite"/>
    </source>
</evidence>
<dbReference type="GO" id="GO:0042147">
    <property type="term" value="P:retrograde transport, endosome to Golgi"/>
    <property type="evidence" value="ECO:0007669"/>
    <property type="project" value="TreeGrafter"/>
</dbReference>
<keyword evidence="10" id="KW-1185">Reference proteome</keyword>
<feature type="compositionally biased region" description="Polar residues" evidence="6">
    <location>
        <begin position="230"/>
        <end position="239"/>
    </location>
</feature>
<keyword evidence="5" id="KW-0333">Golgi apparatus</keyword>
<feature type="domain" description="Vps52 C-terminal" evidence="8">
    <location>
        <begin position="245"/>
        <end position="476"/>
    </location>
</feature>
<dbReference type="GO" id="GO:0019905">
    <property type="term" value="F:syntaxin binding"/>
    <property type="evidence" value="ECO:0007669"/>
    <property type="project" value="TreeGrafter"/>
</dbReference>
<evidence type="ECO:0000256" key="3">
    <source>
        <dbReference type="ARBA" id="ARBA00022448"/>
    </source>
</evidence>
<dbReference type="GO" id="GO:0005829">
    <property type="term" value="C:cytosol"/>
    <property type="evidence" value="ECO:0007669"/>
    <property type="project" value="GOC"/>
</dbReference>
<accession>A0A8J6EB64</accession>
<evidence type="ECO:0000313" key="10">
    <source>
        <dbReference type="Proteomes" id="UP000717585"/>
    </source>
</evidence>
<dbReference type="InterPro" id="IPR048361">
    <property type="entry name" value="Vps52_C"/>
</dbReference>
<dbReference type="InterPro" id="IPR007258">
    <property type="entry name" value="Vps52"/>
</dbReference>
<evidence type="ECO:0000256" key="2">
    <source>
        <dbReference type="ARBA" id="ARBA00008180"/>
    </source>
</evidence>
<dbReference type="GO" id="GO:0015031">
    <property type="term" value="P:protein transport"/>
    <property type="evidence" value="ECO:0007669"/>
    <property type="project" value="UniProtKB-KW"/>
</dbReference>
<dbReference type="GO" id="GO:0000938">
    <property type="term" value="C:GARP complex"/>
    <property type="evidence" value="ECO:0007669"/>
    <property type="project" value="TreeGrafter"/>
</dbReference>
<feature type="domain" description="Vps52 coiled-coil" evidence="7">
    <location>
        <begin position="23"/>
        <end position="189"/>
    </location>
</feature>
<dbReference type="InterPro" id="IPR048319">
    <property type="entry name" value="Vps52_CC"/>
</dbReference>
<comment type="subcellular location">
    <subcellularLocation>
        <location evidence="1">Golgi apparatus</location>
        <location evidence="1">trans-Golgi network</location>
    </subcellularLocation>
</comment>
<dbReference type="PANTHER" id="PTHR14190:SF7">
    <property type="entry name" value="VACUOLAR PROTEIN SORTING-ASSOCIATED PROTEIN 52 HOMOLOG"/>
    <property type="match status" value="1"/>
</dbReference>
<dbReference type="AlphaFoldDB" id="A0A8J6EB64"/>
<protein>
    <submittedName>
        <fullName evidence="9">Vps52/Sac2</fullName>
    </submittedName>
</protein>
<evidence type="ECO:0000313" key="9">
    <source>
        <dbReference type="EMBL" id="KAG9396385.1"/>
    </source>
</evidence>
<sequence>MNQLRGIERELGVEEEEVIQQYVRNRGNIVELSGSIDECDGVLEIIENTIAQFQSNLYGLSGRITELQDETNYLYTQLQNRKRVEKPISDYIRRIHFTPDDMRKITECPVDTGYIPVVKLLESRLEFSLTAKVDHIVATTDVVASLQEAKRTAEQRIRTTMVKLINQSRRADETTRSTLLSLKPLFEFLRNQCHDTAVTQHYIDFTGKLIAQNVKQHLNTHLPKKDGRQTPDTLVSPPSTAKKGRASVETVISLGELGRHLHELGTPDAIIATTPSATTTFATGWVSALHVLASLLRTEGTFATQFFSPSSRPVLEAVVETATRQLAKTLKSWITQASDIAGILTVLASVSAVQRMLFQWKIPGADPVLDDFKMICWPRFKAVFDTHLDGLRSTVSTIDPTRIHPVVIRYAMLQHTINSTQVSCNEPFLTDAIVSLRDAMDAHLHASVQAVQDARSRSAFFMTTYSHIISVLEDVPEIQDTKDLVEYCRTRLDAVTEAYTKLVLAEEIEPMVSFVDGISALHAADLFEFIARRAELDGEAPEAVRASVFNTLEHVCVEFMASWRGVMANIGAATKASFSDRVFVDAATKAVVGKLLQYYTKTLTYAAQSRLPQLQGRGMLSAADIVSFSKQIIG</sequence>
<dbReference type="PANTHER" id="PTHR14190">
    <property type="entry name" value="SUPPRESSOR OF ACTIN MUTATIONS 2/VACUOLAR PROTEIN SORTING 52"/>
    <property type="match status" value="1"/>
</dbReference>
<gene>
    <name evidence="9" type="ORF">J8273_2116</name>
</gene>
<dbReference type="GO" id="GO:0032456">
    <property type="term" value="P:endocytic recycling"/>
    <property type="evidence" value="ECO:0007669"/>
    <property type="project" value="TreeGrafter"/>
</dbReference>